<dbReference type="Proteomes" id="UP000325433">
    <property type="component" value="Unassembled WGS sequence"/>
</dbReference>
<name>A0A5N6VQU1_9EURO</name>
<reference evidence="3" key="1">
    <citation type="submission" date="2019-04" db="EMBL/GenBank/DDBJ databases">
        <title>Friends and foes A comparative genomics studyof 23 Aspergillus species from section Flavi.</title>
        <authorList>
            <consortium name="DOE Joint Genome Institute"/>
            <person name="Kjaerbolling I."/>
            <person name="Vesth T."/>
            <person name="Frisvad J.C."/>
            <person name="Nybo J.L."/>
            <person name="Theobald S."/>
            <person name="Kildgaard S."/>
            <person name="Isbrandt T."/>
            <person name="Kuo A."/>
            <person name="Sato A."/>
            <person name="Lyhne E.K."/>
            <person name="Kogle M.E."/>
            <person name="Wiebenga A."/>
            <person name="Kun R.S."/>
            <person name="Lubbers R.J."/>
            <person name="Makela M.R."/>
            <person name="Barry K."/>
            <person name="Chovatia M."/>
            <person name="Clum A."/>
            <person name="Daum C."/>
            <person name="Haridas S."/>
            <person name="He G."/>
            <person name="LaButti K."/>
            <person name="Lipzen A."/>
            <person name="Mondo S."/>
            <person name="Riley R."/>
            <person name="Salamov A."/>
            <person name="Simmons B.A."/>
            <person name="Magnuson J.K."/>
            <person name="Henrissat B."/>
            <person name="Mortensen U.H."/>
            <person name="Larsen T.O."/>
            <person name="Devries R.P."/>
            <person name="Grigoriev I.V."/>
            <person name="Machida M."/>
            <person name="Baker S.E."/>
            <person name="Andersen M.R."/>
        </authorList>
    </citation>
    <scope>NUCLEOTIDE SEQUENCE [LARGE SCALE GENOMIC DNA]</scope>
    <source>
        <strain evidence="3">CBS 130015</strain>
    </source>
</reference>
<organism evidence="2 3">
    <name type="scientific">Aspergillus transmontanensis</name>
    <dbReference type="NCBI Taxonomy" id="1034304"/>
    <lineage>
        <taxon>Eukaryota</taxon>
        <taxon>Fungi</taxon>
        <taxon>Dikarya</taxon>
        <taxon>Ascomycota</taxon>
        <taxon>Pezizomycotina</taxon>
        <taxon>Eurotiomycetes</taxon>
        <taxon>Eurotiomycetidae</taxon>
        <taxon>Eurotiales</taxon>
        <taxon>Aspergillaceae</taxon>
        <taxon>Aspergillus</taxon>
        <taxon>Aspergillus subgen. Circumdati</taxon>
    </lineage>
</organism>
<accession>A0A5N6VQU1</accession>
<keyword evidence="3" id="KW-1185">Reference proteome</keyword>
<evidence type="ECO:0000256" key="1">
    <source>
        <dbReference type="SAM" id="MobiDB-lite"/>
    </source>
</evidence>
<protein>
    <submittedName>
        <fullName evidence="2">Uncharacterized protein</fullName>
    </submittedName>
</protein>
<evidence type="ECO:0000313" key="2">
    <source>
        <dbReference type="EMBL" id="KAE8310987.1"/>
    </source>
</evidence>
<dbReference type="AlphaFoldDB" id="A0A5N6VQU1"/>
<dbReference type="EMBL" id="ML738347">
    <property type="protein sequence ID" value="KAE8310987.1"/>
    <property type="molecule type" value="Genomic_DNA"/>
</dbReference>
<evidence type="ECO:0000313" key="3">
    <source>
        <dbReference type="Proteomes" id="UP000325433"/>
    </source>
</evidence>
<feature type="region of interest" description="Disordered" evidence="1">
    <location>
        <begin position="141"/>
        <end position="187"/>
    </location>
</feature>
<gene>
    <name evidence="2" type="ORF">BDV41DRAFT_543260</name>
</gene>
<feature type="compositionally biased region" description="Polar residues" evidence="1">
    <location>
        <begin position="147"/>
        <end position="161"/>
    </location>
</feature>
<sequence>METNSYYESNPPPVPSTYKFTNPNLADQGVPYPSQFASSEFPQSPSLSCQCYHHPCLDATITANLVSPPTKRRKANPPIIHSSLNALEPGVSPSTISPRALSCCVPAQTHNWLNGRSPGLAARYNSREDELSQYIVDMQPSGADIESSGSTGAQEWVSESSCEPPLLHAAHGHTDKNESPPVGSNYEPALRTGFGQYEINQSMAGYPVTTALHAESGSGEQDIVMLNPFSAAQGTYRGAVDHTLYQDTFYGQHIATPWRNNPESKLNNFMGSPQDAIQHFSRHEAVMFHNKPYQQRSPAIESTARPLSFATPFGQDALVSGHCMIRNNSLYPGPGQVLRTSSRYLFASY</sequence>
<proteinExistence type="predicted"/>